<reference evidence="9 10" key="1">
    <citation type="journal article" date="2015" name="J. Microbiol.">
        <title>Sphingosinicella ginsenosidimutans sp. nov., with ginsenoside converting activity.</title>
        <authorList>
            <person name="Kim J.K."/>
            <person name="Kang M.S."/>
            <person name="Park S.C."/>
            <person name="Kim K.M."/>
            <person name="Choi K."/>
            <person name="Yoon M.H."/>
            <person name="Im W.T."/>
        </authorList>
    </citation>
    <scope>NUCLEOTIDE SEQUENCE [LARGE SCALE GENOMIC DNA]</scope>
    <source>
        <strain evidence="9 10">BS-11</strain>
    </source>
</reference>
<keyword evidence="5 6" id="KW-0472">Membrane</keyword>
<dbReference type="Proteomes" id="UP000321249">
    <property type="component" value="Unassembled WGS sequence"/>
</dbReference>
<dbReference type="OrthoDB" id="9790149at2"/>
<feature type="transmembrane region" description="Helical" evidence="6">
    <location>
        <begin position="42"/>
        <end position="61"/>
    </location>
</feature>
<feature type="transmembrane region" description="Helical" evidence="6">
    <location>
        <begin position="492"/>
        <end position="510"/>
    </location>
</feature>
<dbReference type="Pfam" id="PF03772">
    <property type="entry name" value="Competence"/>
    <property type="match status" value="1"/>
</dbReference>
<feature type="transmembrane region" description="Helical" evidence="6">
    <location>
        <begin position="334"/>
        <end position="352"/>
    </location>
</feature>
<feature type="transmembrane region" description="Helical" evidence="6">
    <location>
        <begin position="437"/>
        <end position="456"/>
    </location>
</feature>
<accession>A0A5C6TZY5</accession>
<dbReference type="NCBIfam" id="TIGR00360">
    <property type="entry name" value="ComEC_N-term"/>
    <property type="match status" value="1"/>
</dbReference>
<evidence type="ECO:0000256" key="5">
    <source>
        <dbReference type="ARBA" id="ARBA00023136"/>
    </source>
</evidence>
<feature type="transmembrane region" description="Helical" evidence="6">
    <location>
        <begin position="265"/>
        <end position="283"/>
    </location>
</feature>
<feature type="transmembrane region" description="Helical" evidence="6">
    <location>
        <begin position="408"/>
        <end position="428"/>
    </location>
</feature>
<dbReference type="InterPro" id="IPR052159">
    <property type="entry name" value="Competence_DNA_uptake"/>
</dbReference>
<dbReference type="PANTHER" id="PTHR30619">
    <property type="entry name" value="DNA INTERNALIZATION/COMPETENCE PROTEIN COMEC/REC2"/>
    <property type="match status" value="1"/>
</dbReference>
<evidence type="ECO:0000256" key="2">
    <source>
        <dbReference type="ARBA" id="ARBA00022475"/>
    </source>
</evidence>
<dbReference type="EMBL" id="VOQQ01000001">
    <property type="protein sequence ID" value="TXC65075.1"/>
    <property type="molecule type" value="Genomic_DNA"/>
</dbReference>
<gene>
    <name evidence="9" type="ORF">FRZ32_13485</name>
</gene>
<evidence type="ECO:0000259" key="7">
    <source>
        <dbReference type="Pfam" id="PF03772"/>
    </source>
</evidence>
<keyword evidence="3 6" id="KW-0812">Transmembrane</keyword>
<proteinExistence type="predicted"/>
<keyword evidence="2" id="KW-1003">Cell membrane</keyword>
<organism evidence="9 10">
    <name type="scientific">Allosphingosinicella ginsenosidimutans</name>
    <dbReference type="NCBI Taxonomy" id="1176539"/>
    <lineage>
        <taxon>Bacteria</taxon>
        <taxon>Pseudomonadati</taxon>
        <taxon>Pseudomonadota</taxon>
        <taxon>Alphaproteobacteria</taxon>
        <taxon>Sphingomonadales</taxon>
        <taxon>Sphingomonadaceae</taxon>
        <taxon>Allosphingosinicella</taxon>
    </lineage>
</organism>
<feature type="domain" description="ComEC/Rec2-related protein" evidence="7">
    <location>
        <begin position="206"/>
        <end position="488"/>
    </location>
</feature>
<feature type="transmembrane region" description="Helical" evidence="6">
    <location>
        <begin position="289"/>
        <end position="306"/>
    </location>
</feature>
<dbReference type="Pfam" id="PF13567">
    <property type="entry name" value="DUF4131"/>
    <property type="match status" value="1"/>
</dbReference>
<keyword evidence="4 6" id="KW-1133">Transmembrane helix</keyword>
<dbReference type="AlphaFoldDB" id="A0A5C6TZY5"/>
<dbReference type="PANTHER" id="PTHR30619:SF1">
    <property type="entry name" value="RECOMBINATION PROTEIN 2"/>
    <property type="match status" value="1"/>
</dbReference>
<feature type="transmembrane region" description="Helical" evidence="6">
    <location>
        <begin position="15"/>
        <end position="33"/>
    </location>
</feature>
<dbReference type="GO" id="GO:0005886">
    <property type="term" value="C:plasma membrane"/>
    <property type="evidence" value="ECO:0007669"/>
    <property type="project" value="UniProtKB-SubCell"/>
</dbReference>
<evidence type="ECO:0000313" key="9">
    <source>
        <dbReference type="EMBL" id="TXC65075.1"/>
    </source>
</evidence>
<protein>
    <submittedName>
        <fullName evidence="9">ComEC/Rec2 family competence protein</fullName>
    </submittedName>
</protein>
<comment type="subcellular location">
    <subcellularLocation>
        <location evidence="1">Cell membrane</location>
        <topology evidence="1">Multi-pass membrane protein</topology>
    </subcellularLocation>
</comment>
<evidence type="ECO:0000256" key="6">
    <source>
        <dbReference type="SAM" id="Phobius"/>
    </source>
</evidence>
<feature type="transmembrane region" description="Helical" evidence="6">
    <location>
        <begin position="468"/>
        <end position="485"/>
    </location>
</feature>
<feature type="domain" description="DUF4131" evidence="8">
    <location>
        <begin position="16"/>
        <end position="162"/>
    </location>
</feature>
<evidence type="ECO:0000259" key="8">
    <source>
        <dbReference type="Pfam" id="PF13567"/>
    </source>
</evidence>
<evidence type="ECO:0000256" key="4">
    <source>
        <dbReference type="ARBA" id="ARBA00022989"/>
    </source>
</evidence>
<feature type="transmembrane region" description="Helical" evidence="6">
    <location>
        <begin position="230"/>
        <end position="253"/>
    </location>
</feature>
<dbReference type="InterPro" id="IPR004477">
    <property type="entry name" value="ComEC_N"/>
</dbReference>
<dbReference type="InterPro" id="IPR025405">
    <property type="entry name" value="DUF4131"/>
</dbReference>
<sequence length="663" mass="69403">MVGIAAWFTLPGRDGWIAFLLGAGAVAAGGFALSESSRWSRALGIFALAAGIGCALVWVRAERVAAPRLDRPQLMTFTGQVESVQALPGDGAERLLVAPVGPGLPARLRLNVPSERTVSGLVPGATIRARAWMMPPAPMAAPGAYDFARAAWFQKIGGSGRALDLEVVAPPAGRGWNAGLSALRQRLSAHIRGRLGGGEGAIAAALATGDQGAIPDDDADAMRRAGLTHLLSVSGLHLTAVVGAVMLLTLKLLALSPTLALRFRLVAISAGVGGIAGVAYTLLTGAEVPTIRSCVAALLILAGIALGREALTLRLLAVGALIVLLLWPESLVGASFQLSFAAIASIVALHENPRIQALLARRDEGRLLRLGRFLFGLVLTGLVVETALAPIALFHFHRTGLYGAGANVIAIPLTTFIIMPLEALALLFDAVGMGAPFWWLAGKALSALLWLAHMTASLPGAVAMLPTIPRPAFALIVAGGLWICLWRTSWRAFGLVVVAAGTIWAVATPAPDLIVTGDGRHLVLRDDAGRLALLRPRAGDYVRDLLAELSGAEPDYYDLGTLPNAACSSDLCMADLTRGHRRWRIVATRSGYRLPWAEMVRACAGADIVVADRRLPRGCTPRWLKADATLLRQTGGLAITLGATPRVATVAAAEGAHPWVGSR</sequence>
<comment type="caution">
    <text evidence="9">The sequence shown here is derived from an EMBL/GenBank/DDBJ whole genome shotgun (WGS) entry which is preliminary data.</text>
</comment>
<evidence type="ECO:0000256" key="3">
    <source>
        <dbReference type="ARBA" id="ARBA00022692"/>
    </source>
</evidence>
<name>A0A5C6TZY5_9SPHN</name>
<feature type="transmembrane region" description="Helical" evidence="6">
    <location>
        <begin position="373"/>
        <end position="396"/>
    </location>
</feature>
<feature type="transmembrane region" description="Helical" evidence="6">
    <location>
        <begin position="311"/>
        <end position="328"/>
    </location>
</feature>
<evidence type="ECO:0000256" key="1">
    <source>
        <dbReference type="ARBA" id="ARBA00004651"/>
    </source>
</evidence>
<evidence type="ECO:0000313" key="10">
    <source>
        <dbReference type="Proteomes" id="UP000321249"/>
    </source>
</evidence>
<keyword evidence="10" id="KW-1185">Reference proteome</keyword>